<dbReference type="InterPro" id="IPR017853">
    <property type="entry name" value="GH"/>
</dbReference>
<name>A0ABV6RQS0_9GAMM</name>
<dbReference type="PANTHER" id="PTHR46323">
    <property type="entry name" value="BETA-GALACTOSIDASE"/>
    <property type="match status" value="1"/>
</dbReference>
<dbReference type="PANTHER" id="PTHR46323:SF2">
    <property type="entry name" value="BETA-GALACTOSIDASE"/>
    <property type="match status" value="1"/>
</dbReference>
<dbReference type="Gene3D" id="2.60.40.10">
    <property type="entry name" value="Immunoglobulins"/>
    <property type="match status" value="2"/>
</dbReference>
<evidence type="ECO:0000259" key="8">
    <source>
        <dbReference type="SMART" id="SM01038"/>
    </source>
</evidence>
<dbReference type="InterPro" id="IPR014718">
    <property type="entry name" value="GH-type_carb-bd"/>
</dbReference>
<evidence type="ECO:0000256" key="7">
    <source>
        <dbReference type="SAM" id="MobiDB-lite"/>
    </source>
</evidence>
<keyword evidence="4 9" id="KW-0378">Hydrolase</keyword>
<dbReference type="InterPro" id="IPR023230">
    <property type="entry name" value="Glyco_hydro_2_CS"/>
</dbReference>
<dbReference type="InterPro" id="IPR011013">
    <property type="entry name" value="Gal_mutarotase_sf_dom"/>
</dbReference>
<keyword evidence="5" id="KW-0326">Glycosidase</keyword>
<feature type="region of interest" description="Disordered" evidence="7">
    <location>
        <begin position="683"/>
        <end position="704"/>
    </location>
</feature>
<dbReference type="SUPFAM" id="SSF51445">
    <property type="entry name" value="(Trans)glycosidases"/>
    <property type="match status" value="1"/>
</dbReference>
<evidence type="ECO:0000313" key="10">
    <source>
        <dbReference type="Proteomes" id="UP001589896"/>
    </source>
</evidence>
<evidence type="ECO:0000256" key="3">
    <source>
        <dbReference type="ARBA" id="ARBA00012756"/>
    </source>
</evidence>
<gene>
    <name evidence="9" type="ORF">ACFFGH_13085</name>
</gene>
<dbReference type="InterPro" id="IPR004199">
    <property type="entry name" value="B-gal_small/dom_5"/>
</dbReference>
<dbReference type="GO" id="GO:0016787">
    <property type="term" value="F:hydrolase activity"/>
    <property type="evidence" value="ECO:0007669"/>
    <property type="project" value="UniProtKB-KW"/>
</dbReference>
<dbReference type="SUPFAM" id="SSF49303">
    <property type="entry name" value="beta-Galactosidase/glucuronidase domain"/>
    <property type="match status" value="2"/>
</dbReference>
<dbReference type="PROSITE" id="PS00719">
    <property type="entry name" value="GLYCOSYL_HYDROL_F2_1"/>
    <property type="match status" value="1"/>
</dbReference>
<comment type="caution">
    <text evidence="9">The sequence shown here is derived from an EMBL/GenBank/DDBJ whole genome shotgun (WGS) entry which is preliminary data.</text>
</comment>
<dbReference type="PROSITE" id="PS00608">
    <property type="entry name" value="GLYCOSYL_HYDROL_F2_2"/>
    <property type="match status" value="1"/>
</dbReference>
<dbReference type="Gene3D" id="2.60.120.260">
    <property type="entry name" value="Galactose-binding domain-like"/>
    <property type="match status" value="1"/>
</dbReference>
<keyword evidence="10" id="KW-1185">Reference proteome</keyword>
<dbReference type="SMART" id="SM01038">
    <property type="entry name" value="Bgal_small_N"/>
    <property type="match status" value="1"/>
</dbReference>
<dbReference type="InterPro" id="IPR006104">
    <property type="entry name" value="Glyco_hydro_2_N"/>
</dbReference>
<accession>A0ABV6RQS0</accession>
<feature type="compositionally biased region" description="Polar residues" evidence="7">
    <location>
        <begin position="683"/>
        <end position="696"/>
    </location>
</feature>
<dbReference type="SUPFAM" id="SSF74650">
    <property type="entry name" value="Galactose mutarotase-like"/>
    <property type="match status" value="1"/>
</dbReference>
<proteinExistence type="inferred from homology"/>
<evidence type="ECO:0000313" key="9">
    <source>
        <dbReference type="EMBL" id="MFC0678777.1"/>
    </source>
</evidence>
<evidence type="ECO:0000256" key="6">
    <source>
        <dbReference type="ARBA" id="ARBA00032230"/>
    </source>
</evidence>
<protein>
    <recommendedName>
        <fullName evidence="3">beta-galactosidase</fullName>
        <ecNumber evidence="3">3.2.1.23</ecNumber>
    </recommendedName>
    <alternativeName>
        <fullName evidence="6">Lactase</fullName>
    </alternativeName>
</protein>
<dbReference type="InterPro" id="IPR032312">
    <property type="entry name" value="LacZ_4"/>
</dbReference>
<dbReference type="SUPFAM" id="SSF49785">
    <property type="entry name" value="Galactose-binding domain-like"/>
    <property type="match status" value="1"/>
</dbReference>
<dbReference type="InterPro" id="IPR008979">
    <property type="entry name" value="Galactose-bd-like_sf"/>
</dbReference>
<dbReference type="Proteomes" id="UP001589896">
    <property type="component" value="Unassembled WGS sequence"/>
</dbReference>
<dbReference type="EMBL" id="JBHLTG010000002">
    <property type="protein sequence ID" value="MFC0678777.1"/>
    <property type="molecule type" value="Genomic_DNA"/>
</dbReference>
<evidence type="ECO:0000256" key="4">
    <source>
        <dbReference type="ARBA" id="ARBA00022801"/>
    </source>
</evidence>
<dbReference type="RefSeq" id="WP_386668919.1">
    <property type="nucleotide sequence ID" value="NZ_JBHLTG010000002.1"/>
</dbReference>
<evidence type="ECO:0000256" key="2">
    <source>
        <dbReference type="ARBA" id="ARBA00007401"/>
    </source>
</evidence>
<dbReference type="Gene3D" id="3.20.20.80">
    <property type="entry name" value="Glycosidases"/>
    <property type="match status" value="1"/>
</dbReference>
<dbReference type="InterPro" id="IPR006101">
    <property type="entry name" value="Glyco_hydro_2"/>
</dbReference>
<sequence>MIDLTAPVGEAFPPARARTPAATLSSDAPVQSLDGMWRFRYSRTVADAPDGVEAPDYDDSDWSEIPVPSSWGMPWHDRTLGADHGAPAYTNVQYPFPVDPPFPPDANPVGDHRLRFDVQELLPRTELRFAGIEGAATVWLNGTLLGTTRGSRLPSVFDVSDVVIAGANVLVVRIAQFSAASYLEDQDMWWLPGIIRRVELASRPHGGIDDVFVHTDYDPATGGGTLTVDAVVHGGGTAEIRLAELGVVAPAGDTLALDTVEPWSAEQPRLYELTVSTPAETVTLPIGFRTVEIRDAQFLVNGRPVLLRGVNRHEHHPDSGRAVPRDTVEQELRLMKQHNVNAIRTSHYPPDPYLLELADRLGFYVIDECDVETHGFGLVGWRRNPSDEPEWADAYLDRARRMVERDKNHPCIVMWSLGNEAGTGRNLAAMSEWIRGRDASRPIHYEGEQDCAYLDVWSRMYAPPSDVALIATFDEPPLDDPDLDARRRAMPFVLCEYAHAMGNGPGGLDEYQELFESSPRLMGGFIWEWLEHGIRTTDADGRPRIGYGGDFGEVVHDGNFVIDGLVSADREPRPQLEDLAVVFAPVRLTIDPAGQTLTVRNRYDFTGTGSLAFAWRFEAADGTATEGRIEVPEVAARAQADAPLPQEALAASAGGAGVLTVSAVLAADADWAEAGHEVAWSQRSTVTSASLDSTRTAPAAGAASMTGNAGIATVEPRTGALVALGDIDVADWRLELWRAPTDNDRGRGWEERDEPPMSERWTAVGLDRLVSRLVSFDADSDGVRAVTRVSAAAHDWGVLLDCAWTGVVDGVRLDVSVMPDGGPIAVPWARLGLSFSIPGEFGAVEWFGRGPGPGYPDTGQSARLGWHSATVDELQTPHVRPQESGARRDVHAFRLSDGKGRALRTGGDPFALTVRPWSTEALAAATHREELAGDGRTHIVIDHLQHGIGTASCGPGVLSQYVLWPGPARFQLRFTA</sequence>
<dbReference type="Pfam" id="PF02837">
    <property type="entry name" value="Glyco_hydro_2_N"/>
    <property type="match status" value="1"/>
</dbReference>
<organism evidence="9 10">
    <name type="scientific">Lysobacter korlensis</name>
    <dbReference type="NCBI Taxonomy" id="553636"/>
    <lineage>
        <taxon>Bacteria</taxon>
        <taxon>Pseudomonadati</taxon>
        <taxon>Pseudomonadota</taxon>
        <taxon>Gammaproteobacteria</taxon>
        <taxon>Lysobacterales</taxon>
        <taxon>Lysobacteraceae</taxon>
        <taxon>Lysobacter</taxon>
    </lineage>
</organism>
<dbReference type="InterPro" id="IPR036156">
    <property type="entry name" value="Beta-gal/glucu_dom_sf"/>
</dbReference>
<dbReference type="Gene3D" id="2.70.98.10">
    <property type="match status" value="1"/>
</dbReference>
<dbReference type="InterPro" id="IPR006103">
    <property type="entry name" value="Glyco_hydro_2_cat"/>
</dbReference>
<dbReference type="EC" id="3.2.1.23" evidence="3"/>
<reference evidence="9 10" key="1">
    <citation type="submission" date="2024-09" db="EMBL/GenBank/DDBJ databases">
        <authorList>
            <person name="Sun Q."/>
            <person name="Mori K."/>
        </authorList>
    </citation>
    <scope>NUCLEOTIDE SEQUENCE [LARGE SCALE GENOMIC DNA]</scope>
    <source>
        <strain evidence="9 10">KCTC 23076</strain>
    </source>
</reference>
<dbReference type="InterPro" id="IPR023232">
    <property type="entry name" value="Glyco_hydro_2_AS"/>
</dbReference>
<dbReference type="InterPro" id="IPR013783">
    <property type="entry name" value="Ig-like_fold"/>
</dbReference>
<dbReference type="Pfam" id="PF02836">
    <property type="entry name" value="Glyco_hydro_2_C"/>
    <property type="match status" value="1"/>
</dbReference>
<dbReference type="InterPro" id="IPR050347">
    <property type="entry name" value="Bact_Beta-galactosidase"/>
</dbReference>
<comment type="catalytic activity">
    <reaction evidence="1">
        <text>Hydrolysis of terminal non-reducing beta-D-galactose residues in beta-D-galactosides.</text>
        <dbReference type="EC" id="3.2.1.23"/>
    </reaction>
</comment>
<feature type="domain" description="Beta galactosidase small chain/" evidence="8">
    <location>
        <begin position="704"/>
        <end position="975"/>
    </location>
</feature>
<dbReference type="Pfam" id="PF02929">
    <property type="entry name" value="Bgal_small_N"/>
    <property type="match status" value="1"/>
</dbReference>
<evidence type="ECO:0000256" key="1">
    <source>
        <dbReference type="ARBA" id="ARBA00001412"/>
    </source>
</evidence>
<dbReference type="Pfam" id="PF16353">
    <property type="entry name" value="LacZ_4"/>
    <property type="match status" value="1"/>
</dbReference>
<evidence type="ECO:0000256" key="5">
    <source>
        <dbReference type="ARBA" id="ARBA00023295"/>
    </source>
</evidence>
<comment type="similarity">
    <text evidence="2">Belongs to the glycosyl hydrolase 2 family.</text>
</comment>
<dbReference type="PRINTS" id="PR00132">
    <property type="entry name" value="GLHYDRLASE2"/>
</dbReference>